<organism evidence="1 2">
    <name type="scientific">Limosilactobacillus ingluviei DSM 15946</name>
    <dbReference type="NCBI Taxonomy" id="1423760"/>
    <lineage>
        <taxon>Bacteria</taxon>
        <taxon>Bacillati</taxon>
        <taxon>Bacillota</taxon>
        <taxon>Bacilli</taxon>
        <taxon>Lactobacillales</taxon>
        <taxon>Lactobacillaceae</taxon>
        <taxon>Limosilactobacillus</taxon>
    </lineage>
</organism>
<dbReference type="Proteomes" id="UP000050816">
    <property type="component" value="Unassembled WGS sequence"/>
</dbReference>
<evidence type="ECO:0008006" key="3">
    <source>
        <dbReference type="Google" id="ProtNLM"/>
    </source>
</evidence>
<proteinExistence type="predicted"/>
<dbReference type="RefSeq" id="WP_056953443.1">
    <property type="nucleotide sequence ID" value="NZ_AZFK01000005.1"/>
</dbReference>
<accession>A0A0R1ULY1</accession>
<sequence length="253" mass="29558">MGLFNLFRHRKKGSSDTAKNELEKRYKDKGYNTIPYIENNDADFVISHSELNVGVPKQYMEPINFGDFSLLRGEIIALWWLNNPRTNKSRTPKYFSRDYGINLTDSLDKLEKLNLIDSNKKLTPKGLSLLKSQNQIVMEHRAVKSYFSDGSIHYDFSKLLKGEEKKKAMLNDRLYWFDRSLKNGINNGYRFYKWQAMKNCCDKCKKASLKDNGYGPGIYDYKQAKALRNIIHYDCRCSLSETWVDGQNNNLIK</sequence>
<name>A0A0R1ULY1_9LACO</name>
<evidence type="ECO:0000313" key="2">
    <source>
        <dbReference type="Proteomes" id="UP000050816"/>
    </source>
</evidence>
<gene>
    <name evidence="1" type="ORF">FC43_GL002010</name>
</gene>
<protein>
    <recommendedName>
        <fullName evidence="3">Phage head morphogenesis domain-containing protein</fullName>
    </recommendedName>
</protein>
<reference evidence="1 2" key="1">
    <citation type="journal article" date="2015" name="Genome Announc.">
        <title>Expanding the biotechnology potential of lactobacilli through comparative genomics of 213 strains and associated genera.</title>
        <authorList>
            <person name="Sun Z."/>
            <person name="Harris H.M."/>
            <person name="McCann A."/>
            <person name="Guo C."/>
            <person name="Argimon S."/>
            <person name="Zhang W."/>
            <person name="Yang X."/>
            <person name="Jeffery I.B."/>
            <person name="Cooney J.C."/>
            <person name="Kagawa T.F."/>
            <person name="Liu W."/>
            <person name="Song Y."/>
            <person name="Salvetti E."/>
            <person name="Wrobel A."/>
            <person name="Rasinkangas P."/>
            <person name="Parkhill J."/>
            <person name="Rea M.C."/>
            <person name="O'Sullivan O."/>
            <person name="Ritari J."/>
            <person name="Douillard F.P."/>
            <person name="Paul Ross R."/>
            <person name="Yang R."/>
            <person name="Briner A.E."/>
            <person name="Felis G.E."/>
            <person name="de Vos W.M."/>
            <person name="Barrangou R."/>
            <person name="Klaenhammer T.R."/>
            <person name="Caufield P.W."/>
            <person name="Cui Y."/>
            <person name="Zhang H."/>
            <person name="O'Toole P.W."/>
        </authorList>
    </citation>
    <scope>NUCLEOTIDE SEQUENCE [LARGE SCALE GENOMIC DNA]</scope>
    <source>
        <strain evidence="1 2">DSM 15946</strain>
    </source>
</reference>
<comment type="caution">
    <text evidence="1">The sequence shown here is derived from an EMBL/GenBank/DDBJ whole genome shotgun (WGS) entry which is preliminary data.</text>
</comment>
<dbReference type="PATRIC" id="fig|1423760.3.peg.2109"/>
<dbReference type="AlphaFoldDB" id="A0A0R1ULY1"/>
<evidence type="ECO:0000313" key="1">
    <source>
        <dbReference type="EMBL" id="KRL92355.1"/>
    </source>
</evidence>
<dbReference type="EMBL" id="AZFK01000005">
    <property type="protein sequence ID" value="KRL92355.1"/>
    <property type="molecule type" value="Genomic_DNA"/>
</dbReference>